<dbReference type="HAMAP" id="MF_00197">
    <property type="entry name" value="DAP_epimerase"/>
    <property type="match status" value="1"/>
</dbReference>
<dbReference type="GO" id="GO:0009089">
    <property type="term" value="P:lysine biosynthetic process via diaminopimelate"/>
    <property type="evidence" value="ECO:0007669"/>
    <property type="project" value="UniProtKB-UniRule"/>
</dbReference>
<comment type="similarity">
    <text evidence="2 8">Belongs to the diaminopimelate epimerase family.</text>
</comment>
<comment type="caution">
    <text evidence="8">Lacks conserved residue(s) required for the propagation of feature annotation.</text>
</comment>
<evidence type="ECO:0000313" key="11">
    <source>
        <dbReference type="Proteomes" id="UP000515743"/>
    </source>
</evidence>
<feature type="site" description="Could be important to modulate the pK values of the two catalytic cysteine residues" evidence="8">
    <location>
        <position position="177"/>
    </location>
</feature>
<feature type="active site" description="Proton acceptor" evidence="8">
    <location>
        <position position="242"/>
    </location>
</feature>
<gene>
    <name evidence="8" type="primary">dapF</name>
    <name evidence="10" type="ORF">H0194_01260</name>
</gene>
<protein>
    <recommendedName>
        <fullName evidence="3 8">Diaminopimelate epimerase</fullName>
        <shortName evidence="8">DAP epimerase</shortName>
        <ecNumber evidence="3 8">5.1.1.7</ecNumber>
    </recommendedName>
    <alternativeName>
        <fullName evidence="8">PLP-independent amino acid racemase</fullName>
    </alternativeName>
</protein>
<dbReference type="Proteomes" id="UP000515743">
    <property type="component" value="Chromosome"/>
</dbReference>
<feature type="binding site" evidence="8">
    <location>
        <position position="210"/>
    </location>
    <ligand>
        <name>substrate</name>
    </ligand>
</feature>
<feature type="binding site" evidence="8">
    <location>
        <begin position="243"/>
        <end position="244"/>
    </location>
    <ligand>
        <name>substrate</name>
    </ligand>
</feature>
<dbReference type="InterPro" id="IPR001653">
    <property type="entry name" value="DAP_epimerase_DapF"/>
</dbReference>
<feature type="site" description="Could be important to modulate the pK values of the two catalytic cysteine residues" evidence="8">
    <location>
        <position position="233"/>
    </location>
</feature>
<evidence type="ECO:0000256" key="2">
    <source>
        <dbReference type="ARBA" id="ARBA00010219"/>
    </source>
</evidence>
<dbReference type="GO" id="GO:0008837">
    <property type="term" value="F:diaminopimelate epimerase activity"/>
    <property type="evidence" value="ECO:0007669"/>
    <property type="project" value="UniProtKB-UniRule"/>
</dbReference>
<dbReference type="NCBIfam" id="TIGR00652">
    <property type="entry name" value="DapF"/>
    <property type="match status" value="1"/>
</dbReference>
<dbReference type="AlphaFoldDB" id="A0A7G7CQ52"/>
<comment type="subunit">
    <text evidence="8">Homodimer.</text>
</comment>
<organism evidence="10 11">
    <name type="scientific">Corynebacterium incognita</name>
    <dbReference type="NCBI Taxonomy" id="2754725"/>
    <lineage>
        <taxon>Bacteria</taxon>
        <taxon>Bacillati</taxon>
        <taxon>Actinomycetota</taxon>
        <taxon>Actinomycetes</taxon>
        <taxon>Mycobacteriales</taxon>
        <taxon>Corynebacteriaceae</taxon>
        <taxon>Corynebacterium</taxon>
    </lineage>
</organism>
<evidence type="ECO:0000256" key="3">
    <source>
        <dbReference type="ARBA" id="ARBA00013080"/>
    </source>
</evidence>
<keyword evidence="4 8" id="KW-0028">Amino-acid biosynthesis</keyword>
<proteinExistence type="inferred from homology"/>
<feature type="binding site" evidence="8">
    <location>
        <begin position="233"/>
        <end position="234"/>
    </location>
    <ligand>
        <name>substrate</name>
    </ligand>
</feature>
<evidence type="ECO:0000256" key="4">
    <source>
        <dbReference type="ARBA" id="ARBA00022605"/>
    </source>
</evidence>
<comment type="subcellular location">
    <subcellularLocation>
        <location evidence="8">Cytoplasm</location>
    </subcellularLocation>
</comment>
<dbReference type="GO" id="GO:0005829">
    <property type="term" value="C:cytosol"/>
    <property type="evidence" value="ECO:0007669"/>
    <property type="project" value="TreeGrafter"/>
</dbReference>
<evidence type="ECO:0000256" key="5">
    <source>
        <dbReference type="ARBA" id="ARBA00023154"/>
    </source>
</evidence>
<feature type="active site" evidence="9">
    <location>
        <position position="96"/>
    </location>
</feature>
<evidence type="ECO:0000256" key="1">
    <source>
        <dbReference type="ARBA" id="ARBA00005196"/>
    </source>
</evidence>
<dbReference type="EC" id="5.1.1.7" evidence="3 8"/>
<sequence>MIATQENFALEFGRGHGTENDFVIVPDEYAQLGISPDRVRALCDRRTGIGGDGLLRVARAGALVEAGEVSVLAPGIADHDWFMDYRNADGSVAQMCGNGMRVFAHWLVAQKLIDVPAGQPWTVGTRAGAKQVVVHEATSDAATVSVHMGLPRVTGLSTVRMAGRRYAGLGVDMGNPHLAAVVPGLDAAGLHELELAPPAYDPEFFPEGVNVEIVTPLRSDDDGRNAVSMRVYERGVGETKSCGTGTVAAACAALADAGAGEGEVIVHVPGGRVQVAITAGDAVLTGPSAIVATGKTVL</sequence>
<keyword evidence="6 8" id="KW-0413">Isomerase</keyword>
<feature type="binding site" evidence="8">
    <location>
        <begin position="97"/>
        <end position="98"/>
    </location>
    <ligand>
        <name>substrate</name>
    </ligand>
</feature>
<keyword evidence="5 8" id="KW-0457">Lysine biosynthesis</keyword>
<keyword evidence="11" id="KW-1185">Reference proteome</keyword>
<comment type="catalytic activity">
    <reaction evidence="7 8">
        <text>(2S,6S)-2,6-diaminopimelate = meso-2,6-diaminopimelate</text>
        <dbReference type="Rhea" id="RHEA:15393"/>
        <dbReference type="ChEBI" id="CHEBI:57609"/>
        <dbReference type="ChEBI" id="CHEBI:57791"/>
        <dbReference type="EC" id="5.1.1.7"/>
    </reaction>
</comment>
<evidence type="ECO:0000313" key="10">
    <source>
        <dbReference type="EMBL" id="QNE89718.1"/>
    </source>
</evidence>
<reference evidence="10 11" key="1">
    <citation type="submission" date="2020-07" db="EMBL/GenBank/DDBJ databases">
        <title>Complete genome and description of Corynebacterium incognita strain Marseille-Q3630 sp. nov.</title>
        <authorList>
            <person name="Boxberger M."/>
        </authorList>
    </citation>
    <scope>NUCLEOTIDE SEQUENCE [LARGE SCALE GENOMIC DNA]</scope>
    <source>
        <strain evidence="10 11">Marseille-Q3630</strain>
    </source>
</reference>
<evidence type="ECO:0000256" key="8">
    <source>
        <dbReference type="HAMAP-Rule" id="MF_00197"/>
    </source>
</evidence>
<dbReference type="PANTHER" id="PTHR31689">
    <property type="entry name" value="DIAMINOPIMELATE EPIMERASE, CHLOROPLASTIC"/>
    <property type="match status" value="1"/>
</dbReference>
<accession>A0A7G7CQ52</accession>
<dbReference type="PANTHER" id="PTHR31689:SF0">
    <property type="entry name" value="DIAMINOPIMELATE EPIMERASE"/>
    <property type="match status" value="1"/>
</dbReference>
<dbReference type="KEGG" id="cik:H0194_01260"/>
<dbReference type="RefSeq" id="WP_185176092.1">
    <property type="nucleotide sequence ID" value="NZ_CP059404.1"/>
</dbReference>
<feature type="active site" description="Proton donor" evidence="8">
    <location>
        <position position="96"/>
    </location>
</feature>
<comment type="function">
    <text evidence="8">Catalyzes the stereoinversion of LL-2,6-diaminopimelate (L,L-DAP) to meso-diaminopimelate (meso-DAP), a precursor of L-lysine and an essential component of the bacterial peptidoglycan.</text>
</comment>
<dbReference type="UniPathway" id="UPA00034">
    <property type="reaction ID" value="UER00025"/>
</dbReference>
<feature type="binding site" evidence="8">
    <location>
        <position position="175"/>
    </location>
    <ligand>
        <name>substrate</name>
    </ligand>
</feature>
<evidence type="ECO:0000256" key="9">
    <source>
        <dbReference type="PROSITE-ProRule" id="PRU10125"/>
    </source>
</evidence>
<keyword evidence="8" id="KW-0963">Cytoplasm</keyword>
<evidence type="ECO:0000256" key="7">
    <source>
        <dbReference type="ARBA" id="ARBA00051712"/>
    </source>
</evidence>
<dbReference type="Pfam" id="PF01678">
    <property type="entry name" value="DAP_epimerase"/>
    <property type="match status" value="2"/>
</dbReference>
<name>A0A7G7CQ52_9CORY</name>
<dbReference type="SUPFAM" id="SSF54506">
    <property type="entry name" value="Diaminopimelate epimerase-like"/>
    <property type="match status" value="2"/>
</dbReference>
<dbReference type="InterPro" id="IPR018510">
    <property type="entry name" value="DAP_epimerase_AS"/>
</dbReference>
<feature type="binding site" evidence="8">
    <location>
        <position position="20"/>
    </location>
    <ligand>
        <name>substrate</name>
    </ligand>
</feature>
<comment type="pathway">
    <text evidence="1 8">Amino-acid biosynthesis; L-lysine biosynthesis via DAP pathway; DL-2,6-diaminopimelate from LL-2,6-diaminopimelate: step 1/1.</text>
</comment>
<dbReference type="Gene3D" id="3.10.310.10">
    <property type="entry name" value="Diaminopimelate Epimerase, Chain A, domain 1"/>
    <property type="match status" value="2"/>
</dbReference>
<dbReference type="EMBL" id="CP059404">
    <property type="protein sequence ID" value="QNE89718.1"/>
    <property type="molecule type" value="Genomic_DNA"/>
</dbReference>
<evidence type="ECO:0000256" key="6">
    <source>
        <dbReference type="ARBA" id="ARBA00023235"/>
    </source>
</evidence>
<feature type="binding site" evidence="8">
    <location>
        <position position="87"/>
    </location>
    <ligand>
        <name>substrate</name>
    </ligand>
</feature>
<dbReference type="PROSITE" id="PS01326">
    <property type="entry name" value="DAP_EPIMERASE"/>
    <property type="match status" value="1"/>
</dbReference>